<protein>
    <submittedName>
        <fullName evidence="1">Uncharacterized protein</fullName>
    </submittedName>
</protein>
<name>A0A9J6G4T0_HAELO</name>
<evidence type="ECO:0000313" key="1">
    <source>
        <dbReference type="EMBL" id="KAH9369528.1"/>
    </source>
</evidence>
<comment type="caution">
    <text evidence="1">The sequence shown here is derived from an EMBL/GenBank/DDBJ whole genome shotgun (WGS) entry which is preliminary data.</text>
</comment>
<accession>A0A9J6G4T0</accession>
<organism evidence="1 2">
    <name type="scientific">Haemaphysalis longicornis</name>
    <name type="common">Bush tick</name>
    <dbReference type="NCBI Taxonomy" id="44386"/>
    <lineage>
        <taxon>Eukaryota</taxon>
        <taxon>Metazoa</taxon>
        <taxon>Ecdysozoa</taxon>
        <taxon>Arthropoda</taxon>
        <taxon>Chelicerata</taxon>
        <taxon>Arachnida</taxon>
        <taxon>Acari</taxon>
        <taxon>Parasitiformes</taxon>
        <taxon>Ixodida</taxon>
        <taxon>Ixodoidea</taxon>
        <taxon>Ixodidae</taxon>
        <taxon>Haemaphysalinae</taxon>
        <taxon>Haemaphysalis</taxon>
    </lineage>
</organism>
<gene>
    <name evidence="1" type="ORF">HPB48_019681</name>
</gene>
<keyword evidence="2" id="KW-1185">Reference proteome</keyword>
<evidence type="ECO:0000313" key="2">
    <source>
        <dbReference type="Proteomes" id="UP000821853"/>
    </source>
</evidence>
<reference evidence="1 2" key="1">
    <citation type="journal article" date="2020" name="Cell">
        <title>Large-Scale Comparative Analyses of Tick Genomes Elucidate Their Genetic Diversity and Vector Capacities.</title>
        <authorList>
            <consortium name="Tick Genome and Microbiome Consortium (TIGMIC)"/>
            <person name="Jia N."/>
            <person name="Wang J."/>
            <person name="Shi W."/>
            <person name="Du L."/>
            <person name="Sun Y."/>
            <person name="Zhan W."/>
            <person name="Jiang J.F."/>
            <person name="Wang Q."/>
            <person name="Zhang B."/>
            <person name="Ji P."/>
            <person name="Bell-Sakyi L."/>
            <person name="Cui X.M."/>
            <person name="Yuan T.T."/>
            <person name="Jiang B.G."/>
            <person name="Yang W.F."/>
            <person name="Lam T.T."/>
            <person name="Chang Q.C."/>
            <person name="Ding S.J."/>
            <person name="Wang X.J."/>
            <person name="Zhu J.G."/>
            <person name="Ruan X.D."/>
            <person name="Zhao L."/>
            <person name="Wei J.T."/>
            <person name="Ye R.Z."/>
            <person name="Que T.C."/>
            <person name="Du C.H."/>
            <person name="Zhou Y.H."/>
            <person name="Cheng J.X."/>
            <person name="Dai P.F."/>
            <person name="Guo W.B."/>
            <person name="Han X.H."/>
            <person name="Huang E.J."/>
            <person name="Li L.F."/>
            <person name="Wei W."/>
            <person name="Gao Y.C."/>
            <person name="Liu J.Z."/>
            <person name="Shao H.Z."/>
            <person name="Wang X."/>
            <person name="Wang C.C."/>
            <person name="Yang T.C."/>
            <person name="Huo Q.B."/>
            <person name="Li W."/>
            <person name="Chen H.Y."/>
            <person name="Chen S.E."/>
            <person name="Zhou L.G."/>
            <person name="Ni X.B."/>
            <person name="Tian J.H."/>
            <person name="Sheng Y."/>
            <person name="Liu T."/>
            <person name="Pan Y.S."/>
            <person name="Xia L.Y."/>
            <person name="Li J."/>
            <person name="Zhao F."/>
            <person name="Cao W.C."/>
        </authorList>
    </citation>
    <scope>NUCLEOTIDE SEQUENCE [LARGE SCALE GENOMIC DNA]</scope>
    <source>
        <strain evidence="1">HaeL-2018</strain>
    </source>
</reference>
<dbReference type="VEuPathDB" id="VectorBase:HLOH_058450"/>
<dbReference type="AlphaFoldDB" id="A0A9J6G4T0"/>
<sequence>MDKLKKSLDFINKQFEGVKLQNTALVATNKKLVESNDVLVRKVAALEQYSRANNLEIRCGPVAQGEECLEIVKQLSDTTGCTVQTQDIDTAPWVPTPNASQQNSSLTLASLVQQLIALTNGMFLWTELVLAKSGKPLTSRVHRVTCDQDLRVFGHK</sequence>
<proteinExistence type="predicted"/>
<dbReference type="EMBL" id="JABSTR010000005">
    <property type="protein sequence ID" value="KAH9369528.1"/>
    <property type="molecule type" value="Genomic_DNA"/>
</dbReference>
<dbReference type="Proteomes" id="UP000821853">
    <property type="component" value="Chromosome 3"/>
</dbReference>